<accession>A0A9W8AIX6</accession>
<dbReference type="GO" id="GO:0005743">
    <property type="term" value="C:mitochondrial inner membrane"/>
    <property type="evidence" value="ECO:0007669"/>
    <property type="project" value="UniProtKB-SubCell"/>
</dbReference>
<comment type="similarity">
    <text evidence="2 10">Belongs to the CBP4 family.</text>
</comment>
<dbReference type="GO" id="GO:0034551">
    <property type="term" value="P:mitochondrial respiratory chain complex III assembly"/>
    <property type="evidence" value="ECO:0007669"/>
    <property type="project" value="TreeGrafter"/>
</dbReference>
<evidence type="ECO:0000256" key="11">
    <source>
        <dbReference type="SAM" id="MobiDB-lite"/>
    </source>
</evidence>
<keyword evidence="7" id="KW-0472">Membrane</keyword>
<organism evidence="12 13">
    <name type="scientific">Dispira parvispora</name>
    <dbReference type="NCBI Taxonomy" id="1520584"/>
    <lineage>
        <taxon>Eukaryota</taxon>
        <taxon>Fungi</taxon>
        <taxon>Fungi incertae sedis</taxon>
        <taxon>Zoopagomycota</taxon>
        <taxon>Kickxellomycotina</taxon>
        <taxon>Dimargaritomycetes</taxon>
        <taxon>Dimargaritales</taxon>
        <taxon>Dimargaritaceae</taxon>
        <taxon>Dispira</taxon>
    </lineage>
</organism>
<evidence type="ECO:0000256" key="1">
    <source>
        <dbReference type="ARBA" id="ARBA00004167"/>
    </source>
</evidence>
<dbReference type="EMBL" id="JANBPY010003169">
    <property type="protein sequence ID" value="KAJ1952524.1"/>
    <property type="molecule type" value="Genomic_DNA"/>
</dbReference>
<keyword evidence="8 10" id="KW-0143">Chaperone</keyword>
<dbReference type="Pfam" id="PF07960">
    <property type="entry name" value="CBP4"/>
    <property type="match status" value="1"/>
</dbReference>
<evidence type="ECO:0000256" key="2">
    <source>
        <dbReference type="ARBA" id="ARBA00006780"/>
    </source>
</evidence>
<reference evidence="12" key="1">
    <citation type="submission" date="2022-07" db="EMBL/GenBank/DDBJ databases">
        <title>Phylogenomic reconstructions and comparative analyses of Kickxellomycotina fungi.</title>
        <authorList>
            <person name="Reynolds N.K."/>
            <person name="Stajich J.E."/>
            <person name="Barry K."/>
            <person name="Grigoriev I.V."/>
            <person name="Crous P."/>
            <person name="Smith M.E."/>
        </authorList>
    </citation>
    <scope>NUCLEOTIDE SEQUENCE</scope>
    <source>
        <strain evidence="12">RSA 1196</strain>
    </source>
</reference>
<evidence type="ECO:0000256" key="4">
    <source>
        <dbReference type="ARBA" id="ARBA00022792"/>
    </source>
</evidence>
<protein>
    <recommendedName>
        <fullName evidence="10">Cytochrome b mRNA-processing protein 4</fullName>
    </recommendedName>
</protein>
<evidence type="ECO:0000313" key="12">
    <source>
        <dbReference type="EMBL" id="KAJ1952524.1"/>
    </source>
</evidence>
<keyword evidence="4 10" id="KW-0999">Mitochondrion inner membrane</keyword>
<keyword evidence="5" id="KW-1133">Transmembrane helix</keyword>
<keyword evidence="13" id="KW-1185">Reference proteome</keyword>
<dbReference type="Proteomes" id="UP001150925">
    <property type="component" value="Unassembled WGS sequence"/>
</dbReference>
<sequence length="95" mass="11206">MAQHFNWTKAFVYSVGLVGSGYLIMRTTTPTEEQIYQRLSPELKKRADEFRKEQPVKQHQLVELLKQNMESDKPVWEAQPLKTDQQERTNPNEKS</sequence>
<feature type="region of interest" description="Disordered" evidence="11">
    <location>
        <begin position="68"/>
        <end position="95"/>
    </location>
</feature>
<evidence type="ECO:0000256" key="3">
    <source>
        <dbReference type="ARBA" id="ARBA00022692"/>
    </source>
</evidence>
<evidence type="ECO:0000256" key="6">
    <source>
        <dbReference type="ARBA" id="ARBA00023128"/>
    </source>
</evidence>
<proteinExistence type="inferred from homology"/>
<feature type="compositionally biased region" description="Basic and acidic residues" evidence="11">
    <location>
        <begin position="84"/>
        <end position="95"/>
    </location>
</feature>
<comment type="subcellular location">
    <subcellularLocation>
        <location evidence="1">Membrane</location>
        <topology evidence="1">Single-pass membrane protein</topology>
    </subcellularLocation>
    <subcellularLocation>
        <location evidence="10">Mitochondrion inner membrane</location>
        <topology evidence="10">Single-pass membrane protein</topology>
    </subcellularLocation>
</comment>
<gene>
    <name evidence="12" type="primary">CBP4</name>
    <name evidence="12" type="ORF">IWQ62_006202</name>
</gene>
<evidence type="ECO:0000313" key="13">
    <source>
        <dbReference type="Proteomes" id="UP001150925"/>
    </source>
</evidence>
<dbReference type="PANTHER" id="PTHR28202:SF1">
    <property type="entry name" value="ASSEMBLY FACTOR CBP4"/>
    <property type="match status" value="1"/>
</dbReference>
<evidence type="ECO:0000256" key="7">
    <source>
        <dbReference type="ARBA" id="ARBA00023136"/>
    </source>
</evidence>
<keyword evidence="6 10" id="KW-0496">Mitochondrion</keyword>
<dbReference type="OrthoDB" id="5576752at2759"/>
<dbReference type="InterPro" id="IPR012420">
    <property type="entry name" value="Cbp4"/>
</dbReference>
<name>A0A9W8AIX6_9FUNG</name>
<evidence type="ECO:0000256" key="10">
    <source>
        <dbReference type="RuleBase" id="RU368005"/>
    </source>
</evidence>
<comment type="function">
    <text evidence="9 10">Essential for the assembly of ubiquinol-cytochrome c reductase. It has a direct effect on the correct occurrence of the Rieske protein, core 4, core 5 and apocytochrome b.</text>
</comment>
<evidence type="ECO:0000256" key="5">
    <source>
        <dbReference type="ARBA" id="ARBA00022989"/>
    </source>
</evidence>
<keyword evidence="3" id="KW-0812">Transmembrane</keyword>
<comment type="caution">
    <text evidence="12">The sequence shown here is derived from an EMBL/GenBank/DDBJ whole genome shotgun (WGS) entry which is preliminary data.</text>
</comment>
<evidence type="ECO:0000256" key="8">
    <source>
        <dbReference type="ARBA" id="ARBA00023186"/>
    </source>
</evidence>
<dbReference type="AlphaFoldDB" id="A0A9W8AIX6"/>
<evidence type="ECO:0000256" key="9">
    <source>
        <dbReference type="ARBA" id="ARBA00025413"/>
    </source>
</evidence>
<dbReference type="PANTHER" id="PTHR28202">
    <property type="entry name" value="ASSEMBLY FACTOR CBP4"/>
    <property type="match status" value="1"/>
</dbReference>